<keyword evidence="6" id="KW-0479">Metal-binding</keyword>
<keyword evidence="5" id="KW-0963">Cytoplasm</keyword>
<evidence type="ECO:0000256" key="9">
    <source>
        <dbReference type="ARBA" id="ARBA00022833"/>
    </source>
</evidence>
<dbReference type="InterPro" id="IPR013083">
    <property type="entry name" value="Znf_RING/FYVE/PHD"/>
</dbReference>
<evidence type="ECO:0000256" key="3">
    <source>
        <dbReference type="ARBA" id="ARBA00004906"/>
    </source>
</evidence>
<dbReference type="PANTHER" id="PTHR11210">
    <property type="entry name" value="RING BOX"/>
    <property type="match status" value="1"/>
</dbReference>
<dbReference type="InterPro" id="IPR001841">
    <property type="entry name" value="Znf_RING"/>
</dbReference>
<name>A0A6B2LTF8_9EUKA</name>
<dbReference type="GO" id="GO:0008270">
    <property type="term" value="F:zinc ion binding"/>
    <property type="evidence" value="ECO:0007669"/>
    <property type="project" value="UniProtKB-KW"/>
</dbReference>
<dbReference type="InterPro" id="IPR024766">
    <property type="entry name" value="Znf_RING_H2"/>
</dbReference>
<evidence type="ECO:0000256" key="4">
    <source>
        <dbReference type="ARBA" id="ARBA00009273"/>
    </source>
</evidence>
<reference evidence="13" key="1">
    <citation type="journal article" date="2020" name="J. Eukaryot. Microbiol.">
        <title>De novo Sequencing, Assembly and Annotation of the Transcriptome for the Free-Living Testate Amoeba Arcella intermedia.</title>
        <authorList>
            <person name="Ribeiro G.M."/>
            <person name="Porfirio-Sousa A.L."/>
            <person name="Maurer-Alcala X.X."/>
            <person name="Katz L.A."/>
            <person name="Lahr D.J.G."/>
        </authorList>
    </citation>
    <scope>NUCLEOTIDE SEQUENCE</scope>
</reference>
<evidence type="ECO:0000256" key="6">
    <source>
        <dbReference type="ARBA" id="ARBA00022723"/>
    </source>
</evidence>
<dbReference type="PROSITE" id="PS50089">
    <property type="entry name" value="ZF_RING_2"/>
    <property type="match status" value="1"/>
</dbReference>
<evidence type="ECO:0000256" key="2">
    <source>
        <dbReference type="ARBA" id="ARBA00004496"/>
    </source>
</evidence>
<feature type="domain" description="RING-type" evidence="12">
    <location>
        <begin position="45"/>
        <end position="103"/>
    </location>
</feature>
<evidence type="ECO:0000256" key="7">
    <source>
        <dbReference type="ARBA" id="ARBA00022771"/>
    </source>
</evidence>
<evidence type="ECO:0000256" key="10">
    <source>
        <dbReference type="ARBA" id="ARBA00023242"/>
    </source>
</evidence>
<dbReference type="GO" id="GO:0005737">
    <property type="term" value="C:cytoplasm"/>
    <property type="evidence" value="ECO:0007669"/>
    <property type="project" value="UniProtKB-SubCell"/>
</dbReference>
<dbReference type="AlphaFoldDB" id="A0A6B2LTF8"/>
<evidence type="ECO:0000256" key="11">
    <source>
        <dbReference type="PROSITE-ProRule" id="PRU00175"/>
    </source>
</evidence>
<dbReference type="InterPro" id="IPR051031">
    <property type="entry name" value="RING-box_E3_Ubiquitin_Ligase"/>
</dbReference>
<accession>A0A6B2LTF8</accession>
<sequence>MSEEENIEDVEVIDEGSKGKARRRFEMKKWNAVALWTWDICVDNCAICRNLIMDMCIEAQANPEGSLGCESGCTVAWGVCSHAFHFCCINRWLKTRTVCPLCNKEWEFAKIGN</sequence>
<comment type="subcellular location">
    <subcellularLocation>
        <location evidence="2">Cytoplasm</location>
    </subcellularLocation>
    <subcellularLocation>
        <location evidence="1">Nucleus</location>
    </subcellularLocation>
</comment>
<dbReference type="Pfam" id="PF12678">
    <property type="entry name" value="zf-rbx1"/>
    <property type="match status" value="1"/>
</dbReference>
<dbReference type="GO" id="GO:0031463">
    <property type="term" value="C:Cul3-RING ubiquitin ligase complex"/>
    <property type="evidence" value="ECO:0007669"/>
    <property type="project" value="UniProtKB-ARBA"/>
</dbReference>
<evidence type="ECO:0000259" key="12">
    <source>
        <dbReference type="PROSITE" id="PS50089"/>
    </source>
</evidence>
<protein>
    <recommendedName>
        <fullName evidence="12">RING-type domain-containing protein</fullName>
    </recommendedName>
</protein>
<keyword evidence="10" id="KW-0539">Nucleus</keyword>
<keyword evidence="9" id="KW-0862">Zinc</keyword>
<dbReference type="GO" id="GO:0005634">
    <property type="term" value="C:nucleus"/>
    <property type="evidence" value="ECO:0007669"/>
    <property type="project" value="UniProtKB-SubCell"/>
</dbReference>
<dbReference type="EMBL" id="GIBP01011062">
    <property type="protein sequence ID" value="NDV40031.1"/>
    <property type="molecule type" value="Transcribed_RNA"/>
</dbReference>
<evidence type="ECO:0000256" key="8">
    <source>
        <dbReference type="ARBA" id="ARBA00022786"/>
    </source>
</evidence>
<keyword evidence="7 11" id="KW-0863">Zinc-finger</keyword>
<dbReference type="SUPFAM" id="SSF57850">
    <property type="entry name" value="RING/U-box"/>
    <property type="match status" value="1"/>
</dbReference>
<evidence type="ECO:0000313" key="13">
    <source>
        <dbReference type="EMBL" id="NDV40031.1"/>
    </source>
</evidence>
<comment type="similarity">
    <text evidence="4">Belongs to the RING-box family.</text>
</comment>
<evidence type="ECO:0000256" key="1">
    <source>
        <dbReference type="ARBA" id="ARBA00004123"/>
    </source>
</evidence>
<dbReference type="Gene3D" id="3.30.40.10">
    <property type="entry name" value="Zinc/RING finger domain, C3HC4 (zinc finger)"/>
    <property type="match status" value="1"/>
</dbReference>
<evidence type="ECO:0000256" key="5">
    <source>
        <dbReference type="ARBA" id="ARBA00022490"/>
    </source>
</evidence>
<comment type="pathway">
    <text evidence="3">Protein modification; protein ubiquitination.</text>
</comment>
<proteinExistence type="inferred from homology"/>
<dbReference type="FunFam" id="3.30.40.10:FF:000273">
    <property type="entry name" value="E3 ubiquitin-protein ligase RBX1"/>
    <property type="match status" value="1"/>
</dbReference>
<organism evidence="13">
    <name type="scientific">Arcella intermedia</name>
    <dbReference type="NCBI Taxonomy" id="1963864"/>
    <lineage>
        <taxon>Eukaryota</taxon>
        <taxon>Amoebozoa</taxon>
        <taxon>Tubulinea</taxon>
        <taxon>Elardia</taxon>
        <taxon>Arcellinida</taxon>
        <taxon>Sphaerothecina</taxon>
        <taxon>Arcellidae</taxon>
        <taxon>Arcella</taxon>
    </lineage>
</organism>
<keyword evidence="8" id="KW-0833">Ubl conjugation pathway</keyword>